<keyword evidence="1" id="KW-0812">Transmembrane</keyword>
<name>A0ABW0UDK7_9STRE</name>
<sequence>MKYIVYGISILLGGIGLYLLLVTVLSDVGNSKDSMRLWGMLSILLSAAIRSIYKRYNQRR</sequence>
<reference evidence="3" key="1">
    <citation type="journal article" date="2019" name="Int. J. Syst. Evol. Microbiol.">
        <title>The Global Catalogue of Microorganisms (GCM) 10K type strain sequencing project: providing services to taxonomists for standard genome sequencing and annotation.</title>
        <authorList>
            <consortium name="The Broad Institute Genomics Platform"/>
            <consortium name="The Broad Institute Genome Sequencing Center for Infectious Disease"/>
            <person name="Wu L."/>
            <person name="Ma J."/>
        </authorList>
    </citation>
    <scope>NUCLEOTIDE SEQUENCE [LARGE SCALE GENOMIC DNA]</scope>
    <source>
        <strain evidence="3">DT43</strain>
    </source>
</reference>
<protein>
    <submittedName>
        <fullName evidence="2">Uncharacterized protein</fullName>
    </submittedName>
</protein>
<feature type="transmembrane region" description="Helical" evidence="1">
    <location>
        <begin position="5"/>
        <end position="25"/>
    </location>
</feature>
<evidence type="ECO:0000256" key="1">
    <source>
        <dbReference type="SAM" id="Phobius"/>
    </source>
</evidence>
<accession>A0ABW0UDK7</accession>
<organism evidence="2 3">
    <name type="scientific">Streptococcus caledonicus</name>
    <dbReference type="NCBI Taxonomy" id="2614158"/>
    <lineage>
        <taxon>Bacteria</taxon>
        <taxon>Bacillati</taxon>
        <taxon>Bacillota</taxon>
        <taxon>Bacilli</taxon>
        <taxon>Lactobacillales</taxon>
        <taxon>Streptococcaceae</taxon>
        <taxon>Streptococcus</taxon>
    </lineage>
</organism>
<dbReference type="RefSeq" id="WP_156805680.1">
    <property type="nucleotide sequence ID" value="NZ_JBHSOJ010000016.1"/>
</dbReference>
<evidence type="ECO:0000313" key="3">
    <source>
        <dbReference type="Proteomes" id="UP001596110"/>
    </source>
</evidence>
<keyword evidence="3" id="KW-1185">Reference proteome</keyword>
<gene>
    <name evidence="2" type="ORF">ACFPQ3_04225</name>
</gene>
<keyword evidence="1" id="KW-0472">Membrane</keyword>
<dbReference type="Proteomes" id="UP001596110">
    <property type="component" value="Unassembled WGS sequence"/>
</dbReference>
<comment type="caution">
    <text evidence="2">The sequence shown here is derived from an EMBL/GenBank/DDBJ whole genome shotgun (WGS) entry which is preliminary data.</text>
</comment>
<dbReference type="EMBL" id="JBHSOJ010000016">
    <property type="protein sequence ID" value="MFC5630809.1"/>
    <property type="molecule type" value="Genomic_DNA"/>
</dbReference>
<evidence type="ECO:0000313" key="2">
    <source>
        <dbReference type="EMBL" id="MFC5630809.1"/>
    </source>
</evidence>
<feature type="transmembrane region" description="Helical" evidence="1">
    <location>
        <begin position="37"/>
        <end position="53"/>
    </location>
</feature>
<proteinExistence type="predicted"/>
<keyword evidence="1" id="KW-1133">Transmembrane helix</keyword>